<organism evidence="1 2">
    <name type="scientific">Desulfoluna spongiiphila</name>
    <dbReference type="NCBI Taxonomy" id="419481"/>
    <lineage>
        <taxon>Bacteria</taxon>
        <taxon>Pseudomonadati</taxon>
        <taxon>Thermodesulfobacteriota</taxon>
        <taxon>Desulfobacteria</taxon>
        <taxon>Desulfobacterales</taxon>
        <taxon>Desulfolunaceae</taxon>
        <taxon>Desulfoluna</taxon>
    </lineage>
</organism>
<dbReference type="STRING" id="419481.SAMN05216233_10756"/>
<sequence>MDRVEETLTSAEPEALSTLARHQADLMNTLRTLPVDQGHAEALSRILERSRNLALRIEGEMEAIRSQLTASANKKRIRGAYASPY</sequence>
<dbReference type="AlphaFoldDB" id="A0A1G5F0X1"/>
<dbReference type="EMBL" id="FMUX01000007">
    <property type="protein sequence ID" value="SCY32852.1"/>
    <property type="molecule type" value="Genomic_DNA"/>
</dbReference>
<evidence type="ECO:0008006" key="3">
    <source>
        <dbReference type="Google" id="ProtNLM"/>
    </source>
</evidence>
<evidence type="ECO:0000313" key="2">
    <source>
        <dbReference type="Proteomes" id="UP000198870"/>
    </source>
</evidence>
<name>A0A1G5F0X1_9BACT</name>
<evidence type="ECO:0000313" key="1">
    <source>
        <dbReference type="EMBL" id="SCY32852.1"/>
    </source>
</evidence>
<proteinExistence type="predicted"/>
<dbReference type="Proteomes" id="UP000198870">
    <property type="component" value="Unassembled WGS sequence"/>
</dbReference>
<protein>
    <recommendedName>
        <fullName evidence="3">Flagellar protein FliT</fullName>
    </recommendedName>
</protein>
<gene>
    <name evidence="1" type="ORF">SAMN05216233_10756</name>
</gene>
<reference evidence="1 2" key="1">
    <citation type="submission" date="2016-10" db="EMBL/GenBank/DDBJ databases">
        <authorList>
            <person name="de Groot N.N."/>
        </authorList>
    </citation>
    <scope>NUCLEOTIDE SEQUENCE [LARGE SCALE GENOMIC DNA]</scope>
    <source>
        <strain evidence="1 2">AA1</strain>
    </source>
</reference>
<accession>A0A1G5F0X1</accession>
<keyword evidence="2" id="KW-1185">Reference proteome</keyword>